<feature type="region of interest" description="Disordered" evidence="8">
    <location>
        <begin position="2101"/>
        <end position="2140"/>
    </location>
</feature>
<feature type="domain" description="Protein kinase" evidence="9">
    <location>
        <begin position="1655"/>
        <end position="2071"/>
    </location>
</feature>
<dbReference type="InterPro" id="IPR036915">
    <property type="entry name" value="Cyclin-like_sf"/>
</dbReference>
<feature type="region of interest" description="Disordered" evidence="8">
    <location>
        <begin position="1"/>
        <end position="148"/>
    </location>
</feature>
<keyword evidence="3" id="KW-0158">Chromosome</keyword>
<dbReference type="PROSITE" id="PS50011">
    <property type="entry name" value="PROTEIN_KINASE_DOM"/>
    <property type="match status" value="1"/>
</dbReference>
<feature type="domain" description="SET" evidence="10">
    <location>
        <begin position="474"/>
        <end position="589"/>
    </location>
</feature>
<comment type="caution">
    <text evidence="13">The sequence shown here is derived from an EMBL/GenBank/DDBJ whole genome shotgun (WGS) entry which is preliminary data.</text>
</comment>
<feature type="compositionally biased region" description="Low complexity" evidence="8">
    <location>
        <begin position="168"/>
        <end position="180"/>
    </location>
</feature>
<evidence type="ECO:0000259" key="12">
    <source>
        <dbReference type="PROSITE" id="PS51215"/>
    </source>
</evidence>
<feature type="compositionally biased region" description="Polar residues" evidence="8">
    <location>
        <begin position="121"/>
        <end position="133"/>
    </location>
</feature>
<feature type="compositionally biased region" description="Acidic residues" evidence="8">
    <location>
        <begin position="245"/>
        <end position="256"/>
    </location>
</feature>
<evidence type="ECO:0000256" key="1">
    <source>
        <dbReference type="ARBA" id="ARBA00004123"/>
    </source>
</evidence>
<dbReference type="PROSITE" id="PS50868">
    <property type="entry name" value="POST_SET"/>
    <property type="match status" value="1"/>
</dbReference>
<evidence type="ECO:0000256" key="4">
    <source>
        <dbReference type="ARBA" id="ARBA00022603"/>
    </source>
</evidence>
<feature type="region of interest" description="Disordered" evidence="8">
    <location>
        <begin position="231"/>
        <end position="301"/>
    </location>
</feature>
<evidence type="ECO:0000259" key="9">
    <source>
        <dbReference type="PROSITE" id="PS50011"/>
    </source>
</evidence>
<sequence length="2162" mass="242810">MASMHPRDPRRPDAPDEFGRTRPIQGRFQPPPQPPINQRFEPPASSSLQNYPQSHSDRFEPPHSNQQFHPRFEPPPSQHNNSHHRFEPSNNFTVQNINNDRFEPPPSRVNHPSSDRFEPPNDNNNINQDGSSLTEERPSRHKIHLKREGGTWKHFDRSLNEARRDCSTGTTTAAYPTNTGDAGAYSTDTGASFDRVSNSYEHDAQSTVSYSNNGYIRERKEEMSNSAFEYGVVGHAEPNQRKESGDDEELFSDDEQQNVPSSHSASTAAVANHPKRQSRWDAGVNNQEGGVGNGNDWSTHQQQQASDPFFLSQVGPEPPKQNQIQQPEFEQPLQPPSQQHPTQQLSLQQTHAIDTHYTQSLHWANPESKSITKRAIQLPTDVHHIDEVEWAGDEPSKADASTHHLPTHTSNLEKAPRPKQKRHEPCFCEPDLDNQTPCCVDTSCALFACQEECPKECPAGPLCQNKRIQRKEWKQLQVFDAGLKGRGLMLAENANKGDFICEYVGVAIKKSYLDSLFARYKSERMLYIMALDGDVYIDARHRGGIARYINHSCEPNCIVHRWKVRGITRNAIFALRDIEMGEELSFDYHWERKRGRACTKCYCGSSKCRGTLEDAKETNELEEELEGHWVQPLNKKPGREIMNRVIKVWSEEDEQYYVADVAQFDAKNGQHELMYRDQMDDGWTDLSERKWMLLDEDGEKYAIARKVREENDGDSLLAPHASHSTGTSPRSDSMSRSCSPVPGTAPGVKTKNYLYIQTPIKDEMSNRHTLFKCGRYCRVHIDVEQLSVSDGTDVDDEELRKAMAESEDRMVWKLVVTGADVQKAVEYLQKMDIIIYNNLHGIENVSTDLRKGGSMANLPDAALAQSTDRETEIIFPRVILEQVRKKFFSLKGYCYNSELEFTYSDSKSKQFAKFVLKAKEEPDLERSLQYLNGELTQMCLEVDAPQTSLGVYKDLGYLGGEMSNEDIRLLFHTKRTLTKWTDCSEDLHGSTFALSFEEANKCSIWIQSEEDMGRVSKNKVIIEANPQKPRKIFFGVAPSRVPMLWTQLLGRIADLKRGVQFLYLGADCIYQPILLQPMKKNGRPGWNYFFDFVHATSGATVRVDSTTHTHLRIDGGDASISEDASREVNERIDIAMEMISLQIELLRDHHIRQQRWGFGRDWALLLTSDVNTLNQIDSSSSTQDLTSMNKPAAVVRNLDNRALGSACMEISEIVSSAGLSERVAAHACIIFYRYTSLPSNADALNTNFKLRDAQLASLFIANKSQKVTKWKRLEAVLEHAYKVFYPGSYFNPEGEEAKNWERRVIAAEKTVLRSLNYDVFWPDVDWVINAVVGTNAMAEPIAENTMSLALSGHVLAAGPILWLKYGPKYAFAAIAGYLSLDLEKIFHALSLVPVTVSHAAELIYSSCQAMSKAKKSSYQTSKHEIFNEATIKDRYQKIQSDCASYMDKRTGQIFSDSNFVASPEYKSISHRARLRRVFKGVRSEVVEENIMPLLGKICFESNCNIRFSEGAIDGSHDVILEGNWKALAIAEHLFSLAAGSAPPSCAPAPNSYAAMSNSVNTYIAQDFNIPSEGNDIKQVKIQPGLLSMSSISDKFGWEGTVECSTEYQSSEVYDAGHKTCIAAQASQEDLDSAGLRWWVPHQYGPSLDGSLCEILTSPKIIDKGSVDMRALALLALSFTGGLASLQSTFPTLASFLPPPDEFDGKKESHSIAISLQRWPPEKIELKEQSSSGQMQMGFSVAALQEMQLLHQLHILIPSPKGHPNFILPLAIAMESDEEVNKESGSSLSGAKSSDATEQILAMIVRNQKVAGKKHHAAHGSHLMLEPTPLVLQKVMARYQRKSSAAGSLIPPTILASLCHDILSAISFCHSNHIILRSLLPDQIHIDHCGTAKISGLSKVMVLHGKDRSKEFNPLKFVRDKRKSKDHNTEDVEPFAAPELLLGGNRHTKESDMWAFGALLANLLIGKQLFPGKDRVSKMTQVFKIVGVPTEDNYPDAKRFPFYSNNMYVIGDDNKKKRYPRGVVKALRHMLKPFEGANIDDYSDLISLLDGILHLDPKERLTADEALRHSYMARHSAHVQDQEFRQSYVKDWLQLKENALTKGNSSTTNKNGGYGDLAKARNGNGGSATKDSKRKAFGDDEDDLYNLDDIIRSSPKRSKNIDI</sequence>
<evidence type="ECO:0000259" key="11">
    <source>
        <dbReference type="PROSITE" id="PS50868"/>
    </source>
</evidence>
<dbReference type="PROSITE" id="PS50280">
    <property type="entry name" value="SET"/>
    <property type="match status" value="1"/>
</dbReference>
<evidence type="ECO:0000256" key="5">
    <source>
        <dbReference type="ARBA" id="ARBA00022679"/>
    </source>
</evidence>
<protein>
    <submittedName>
        <fullName evidence="13">Uncharacterized protein</fullName>
    </submittedName>
</protein>
<evidence type="ECO:0000313" key="14">
    <source>
        <dbReference type="Proteomes" id="UP001530400"/>
    </source>
</evidence>
<dbReference type="Pfam" id="PF00856">
    <property type="entry name" value="SET"/>
    <property type="match status" value="1"/>
</dbReference>
<dbReference type="InterPro" id="IPR046341">
    <property type="entry name" value="SET_dom_sf"/>
</dbReference>
<feature type="region of interest" description="Disordered" evidence="8">
    <location>
        <begin position="712"/>
        <end position="745"/>
    </location>
</feature>
<dbReference type="InterPro" id="IPR011009">
    <property type="entry name" value="Kinase-like_dom_sf"/>
</dbReference>
<keyword evidence="6" id="KW-0949">S-adenosyl-L-methionine</keyword>
<evidence type="ECO:0000256" key="6">
    <source>
        <dbReference type="ARBA" id="ARBA00022691"/>
    </source>
</evidence>
<dbReference type="PANTHER" id="PTHR22884">
    <property type="entry name" value="SET DOMAIN PROTEINS"/>
    <property type="match status" value="1"/>
</dbReference>
<feature type="region of interest" description="Disordered" evidence="8">
    <location>
        <begin position="164"/>
        <end position="186"/>
    </location>
</feature>
<dbReference type="GO" id="GO:0005634">
    <property type="term" value="C:nucleus"/>
    <property type="evidence" value="ECO:0007669"/>
    <property type="project" value="UniProtKB-SubCell"/>
</dbReference>
<feature type="compositionally biased region" description="Polar residues" evidence="8">
    <location>
        <begin position="257"/>
        <end position="269"/>
    </location>
</feature>
<dbReference type="InterPro" id="IPR001214">
    <property type="entry name" value="SET_dom"/>
</dbReference>
<dbReference type="SUPFAM" id="SSF47954">
    <property type="entry name" value="Cyclin-like"/>
    <property type="match status" value="1"/>
</dbReference>
<feature type="region of interest" description="Disordered" evidence="8">
    <location>
        <begin position="394"/>
        <end position="417"/>
    </location>
</feature>
<dbReference type="SUPFAM" id="SSF56112">
    <property type="entry name" value="Protein kinase-like (PK-like)"/>
    <property type="match status" value="1"/>
</dbReference>
<evidence type="ECO:0000313" key="13">
    <source>
        <dbReference type="EMBL" id="KAL3773214.1"/>
    </source>
</evidence>
<keyword evidence="7" id="KW-0539">Nucleus</keyword>
<dbReference type="InterPro" id="IPR006560">
    <property type="entry name" value="AWS_dom"/>
</dbReference>
<dbReference type="SUPFAM" id="SSF82199">
    <property type="entry name" value="SET domain"/>
    <property type="match status" value="1"/>
</dbReference>
<dbReference type="EMBL" id="JALLPJ020001242">
    <property type="protein sequence ID" value="KAL3773214.1"/>
    <property type="molecule type" value="Genomic_DNA"/>
</dbReference>
<dbReference type="SMART" id="SM00570">
    <property type="entry name" value="AWS"/>
    <property type="match status" value="1"/>
</dbReference>
<evidence type="ECO:0000256" key="3">
    <source>
        <dbReference type="ARBA" id="ARBA00022454"/>
    </source>
</evidence>
<dbReference type="GO" id="GO:0005694">
    <property type="term" value="C:chromosome"/>
    <property type="evidence" value="ECO:0007669"/>
    <property type="project" value="UniProtKB-SubCell"/>
</dbReference>
<evidence type="ECO:0000256" key="8">
    <source>
        <dbReference type="SAM" id="MobiDB-lite"/>
    </source>
</evidence>
<evidence type="ECO:0000256" key="7">
    <source>
        <dbReference type="ARBA" id="ARBA00023242"/>
    </source>
</evidence>
<feature type="compositionally biased region" description="Polar residues" evidence="8">
    <location>
        <begin position="2101"/>
        <end position="2110"/>
    </location>
</feature>
<comment type="subcellular location">
    <subcellularLocation>
        <location evidence="2">Chromosome</location>
    </subcellularLocation>
    <subcellularLocation>
        <location evidence="1">Nucleus</location>
    </subcellularLocation>
</comment>
<reference evidence="13 14" key="1">
    <citation type="submission" date="2024-10" db="EMBL/GenBank/DDBJ databases">
        <title>Updated reference genomes for cyclostephanoid diatoms.</title>
        <authorList>
            <person name="Roberts W.R."/>
            <person name="Alverson A.J."/>
        </authorList>
    </citation>
    <scope>NUCLEOTIDE SEQUENCE [LARGE SCALE GENOMIC DNA]</scope>
    <source>
        <strain evidence="13 14">AJA010-31</strain>
    </source>
</reference>
<organism evidence="13 14">
    <name type="scientific">Cyclotella atomus</name>
    <dbReference type="NCBI Taxonomy" id="382360"/>
    <lineage>
        <taxon>Eukaryota</taxon>
        <taxon>Sar</taxon>
        <taxon>Stramenopiles</taxon>
        <taxon>Ochrophyta</taxon>
        <taxon>Bacillariophyta</taxon>
        <taxon>Coscinodiscophyceae</taxon>
        <taxon>Thalassiosirophycidae</taxon>
        <taxon>Stephanodiscales</taxon>
        <taxon>Stephanodiscaceae</taxon>
        <taxon>Cyclotella</taxon>
    </lineage>
</organism>
<dbReference type="InterPro" id="IPR003616">
    <property type="entry name" value="Post-SET_dom"/>
</dbReference>
<feature type="compositionally biased region" description="Polar residues" evidence="8">
    <location>
        <begin position="44"/>
        <end position="54"/>
    </location>
</feature>
<name>A0ABD3NAX4_9STRA</name>
<dbReference type="Proteomes" id="UP001530400">
    <property type="component" value="Unassembled WGS sequence"/>
</dbReference>
<dbReference type="SMART" id="SM00317">
    <property type="entry name" value="SET"/>
    <property type="match status" value="1"/>
</dbReference>
<evidence type="ECO:0000256" key="2">
    <source>
        <dbReference type="ARBA" id="ARBA00004286"/>
    </source>
</evidence>
<keyword evidence="14" id="KW-1185">Reference proteome</keyword>
<dbReference type="InterPro" id="IPR000719">
    <property type="entry name" value="Prot_kinase_dom"/>
</dbReference>
<gene>
    <name evidence="13" type="ORF">ACHAWO_005053</name>
</gene>
<dbReference type="GO" id="GO:0032259">
    <property type="term" value="P:methylation"/>
    <property type="evidence" value="ECO:0007669"/>
    <property type="project" value="UniProtKB-KW"/>
</dbReference>
<keyword evidence="4" id="KW-0489">Methyltransferase</keyword>
<keyword evidence="5" id="KW-0808">Transferase</keyword>
<proteinExistence type="predicted"/>
<dbReference type="Pfam" id="PF00069">
    <property type="entry name" value="Pkinase"/>
    <property type="match status" value="1"/>
</dbReference>
<accession>A0ABD3NAX4</accession>
<evidence type="ECO:0000259" key="10">
    <source>
        <dbReference type="PROSITE" id="PS50280"/>
    </source>
</evidence>
<dbReference type="SMART" id="SM00220">
    <property type="entry name" value="S_TKc"/>
    <property type="match status" value="1"/>
</dbReference>
<dbReference type="InterPro" id="IPR050777">
    <property type="entry name" value="SET2_Histone-Lys_MeTrsfase"/>
</dbReference>
<feature type="domain" description="AWS" evidence="12">
    <location>
        <begin position="421"/>
        <end position="472"/>
    </location>
</feature>
<dbReference type="Gene3D" id="1.10.472.10">
    <property type="entry name" value="Cyclin-like"/>
    <property type="match status" value="1"/>
</dbReference>
<feature type="compositionally biased region" description="Polar residues" evidence="8">
    <location>
        <begin position="88"/>
        <end position="99"/>
    </location>
</feature>
<dbReference type="PROSITE" id="PS51215">
    <property type="entry name" value="AWS"/>
    <property type="match status" value="1"/>
</dbReference>
<dbReference type="GO" id="GO:0008168">
    <property type="term" value="F:methyltransferase activity"/>
    <property type="evidence" value="ECO:0007669"/>
    <property type="project" value="UniProtKB-KW"/>
</dbReference>
<feature type="compositionally biased region" description="Low complexity" evidence="8">
    <location>
        <begin position="728"/>
        <end position="740"/>
    </location>
</feature>
<dbReference type="Gene3D" id="2.170.270.10">
    <property type="entry name" value="SET domain"/>
    <property type="match status" value="1"/>
</dbReference>
<dbReference type="CDD" id="cd20404">
    <property type="entry name" value="Tudor_Agenet_AtEML-like"/>
    <property type="match status" value="1"/>
</dbReference>
<feature type="compositionally biased region" description="Basic and acidic residues" evidence="8">
    <location>
        <begin position="1"/>
        <end position="20"/>
    </location>
</feature>
<dbReference type="Gene3D" id="1.10.510.10">
    <property type="entry name" value="Transferase(Phosphotransferase) domain 1"/>
    <property type="match status" value="1"/>
</dbReference>
<feature type="domain" description="Post-SET" evidence="11">
    <location>
        <begin position="597"/>
        <end position="613"/>
    </location>
</feature>